<keyword evidence="6" id="KW-1185">Reference proteome</keyword>
<organism evidence="5 6">
    <name type="scientific">Steinernema hermaphroditum</name>
    <dbReference type="NCBI Taxonomy" id="289476"/>
    <lineage>
        <taxon>Eukaryota</taxon>
        <taxon>Metazoa</taxon>
        <taxon>Ecdysozoa</taxon>
        <taxon>Nematoda</taxon>
        <taxon>Chromadorea</taxon>
        <taxon>Rhabditida</taxon>
        <taxon>Tylenchina</taxon>
        <taxon>Panagrolaimomorpha</taxon>
        <taxon>Strongyloidoidea</taxon>
        <taxon>Steinernematidae</taxon>
        <taxon>Steinernema</taxon>
    </lineage>
</organism>
<evidence type="ECO:0000256" key="3">
    <source>
        <dbReference type="SAM" id="MobiDB-lite"/>
    </source>
</evidence>
<proteinExistence type="predicted"/>
<evidence type="ECO:0000313" key="5">
    <source>
        <dbReference type="EMBL" id="KAK0429397.1"/>
    </source>
</evidence>
<feature type="compositionally biased region" description="Acidic residues" evidence="3">
    <location>
        <begin position="104"/>
        <end position="113"/>
    </location>
</feature>
<accession>A0AA39IS05</accession>
<reference evidence="5" key="1">
    <citation type="submission" date="2023-06" db="EMBL/GenBank/DDBJ databases">
        <title>Genomic analysis of the entomopathogenic nematode Steinernema hermaphroditum.</title>
        <authorList>
            <person name="Schwarz E.M."/>
            <person name="Heppert J.K."/>
            <person name="Baniya A."/>
            <person name="Schwartz H.T."/>
            <person name="Tan C.-H."/>
            <person name="Antoshechkin I."/>
            <person name="Sternberg P.W."/>
            <person name="Goodrich-Blair H."/>
            <person name="Dillman A.R."/>
        </authorList>
    </citation>
    <scope>NUCLEOTIDE SEQUENCE</scope>
    <source>
        <strain evidence="5">PS9179</strain>
        <tissue evidence="5">Whole animal</tissue>
    </source>
</reference>
<gene>
    <name evidence="5" type="ORF">QR680_011358</name>
</gene>
<feature type="domain" description="BTB" evidence="4">
    <location>
        <begin position="54"/>
        <end position="161"/>
    </location>
</feature>
<dbReference type="EMBL" id="JAUCMV010000001">
    <property type="protein sequence ID" value="KAK0429397.1"/>
    <property type="molecule type" value="Genomic_DNA"/>
</dbReference>
<dbReference type="SUPFAM" id="SSF54695">
    <property type="entry name" value="POZ domain"/>
    <property type="match status" value="1"/>
</dbReference>
<keyword evidence="2" id="KW-0963">Cytoplasm</keyword>
<comment type="subcellular location">
    <subcellularLocation>
        <location evidence="1">Cytoplasm</location>
    </subcellularLocation>
</comment>
<protein>
    <recommendedName>
        <fullName evidence="4">BTB domain-containing protein</fullName>
    </recommendedName>
</protein>
<dbReference type="InterPro" id="IPR000210">
    <property type="entry name" value="BTB/POZ_dom"/>
</dbReference>
<dbReference type="InterPro" id="IPR038648">
    <property type="entry name" value="PHR_sf"/>
</dbReference>
<dbReference type="GO" id="GO:0005829">
    <property type="term" value="C:cytosol"/>
    <property type="evidence" value="ECO:0007669"/>
    <property type="project" value="TreeGrafter"/>
</dbReference>
<comment type="caution">
    <text evidence="5">The sequence shown here is derived from an EMBL/GenBank/DDBJ whole genome shotgun (WGS) entry which is preliminary data.</text>
</comment>
<dbReference type="Gene3D" id="2.60.120.820">
    <property type="entry name" value="PHR domain"/>
    <property type="match status" value="1"/>
</dbReference>
<evidence type="ECO:0000313" key="6">
    <source>
        <dbReference type="Proteomes" id="UP001175271"/>
    </source>
</evidence>
<dbReference type="PANTHER" id="PTHR45774:SF3">
    <property type="entry name" value="BTB (POZ) DOMAIN-CONTAINING 2B-RELATED"/>
    <property type="match status" value="1"/>
</dbReference>
<dbReference type="SMART" id="SM00875">
    <property type="entry name" value="BACK"/>
    <property type="match status" value="1"/>
</dbReference>
<dbReference type="SMART" id="SM00225">
    <property type="entry name" value="BTB"/>
    <property type="match status" value="1"/>
</dbReference>
<name>A0AA39IS05_9BILA</name>
<dbReference type="Pfam" id="PF08005">
    <property type="entry name" value="PHR"/>
    <property type="match status" value="1"/>
</dbReference>
<dbReference type="Pfam" id="PF00651">
    <property type="entry name" value="BTB"/>
    <property type="match status" value="2"/>
</dbReference>
<feature type="region of interest" description="Disordered" evidence="3">
    <location>
        <begin position="100"/>
        <end position="125"/>
    </location>
</feature>
<dbReference type="GO" id="GO:0022008">
    <property type="term" value="P:neurogenesis"/>
    <property type="evidence" value="ECO:0007669"/>
    <property type="project" value="TreeGrafter"/>
</dbReference>
<dbReference type="Pfam" id="PF07707">
    <property type="entry name" value="BACK"/>
    <property type="match status" value="1"/>
</dbReference>
<dbReference type="Gene3D" id="3.30.710.10">
    <property type="entry name" value="Potassium Channel Kv1.1, Chain A"/>
    <property type="match status" value="1"/>
</dbReference>
<evidence type="ECO:0000256" key="1">
    <source>
        <dbReference type="ARBA" id="ARBA00004496"/>
    </source>
</evidence>
<dbReference type="AlphaFoldDB" id="A0AA39IS05"/>
<dbReference type="Proteomes" id="UP001175271">
    <property type="component" value="Unassembled WGS sequence"/>
</dbReference>
<dbReference type="InterPro" id="IPR011333">
    <property type="entry name" value="SKP1/BTB/POZ_sf"/>
</dbReference>
<evidence type="ECO:0000256" key="2">
    <source>
        <dbReference type="ARBA" id="ARBA00022490"/>
    </source>
</evidence>
<dbReference type="PANTHER" id="PTHR45774">
    <property type="entry name" value="BTB/POZ DOMAIN-CONTAINING"/>
    <property type="match status" value="1"/>
</dbReference>
<dbReference type="InterPro" id="IPR012983">
    <property type="entry name" value="PHR"/>
</dbReference>
<dbReference type="Gene3D" id="1.25.40.420">
    <property type="match status" value="1"/>
</dbReference>
<dbReference type="InterPro" id="IPR011705">
    <property type="entry name" value="BACK"/>
</dbReference>
<dbReference type="PROSITE" id="PS50097">
    <property type="entry name" value="BTB"/>
    <property type="match status" value="1"/>
</dbReference>
<evidence type="ECO:0000259" key="4">
    <source>
        <dbReference type="PROSITE" id="PS50097"/>
    </source>
</evidence>
<sequence>MEVISSPNESDAMVPTSRQASTQMEDYTGGGHIDDENVPLVHRLSQFRAADIGCDIEFTVGSERERVRAHKLILSCGSTVFKAMFFGPFAQFGSDSSSCHSDTESDDIADDDSNTSSLAENHGNRDGECIQSGHGHLTRVTVPDVTPTAFETMIQFLYSDQNPELVKLDDEIVMLVLYAAKKYGVHRLVSCCIDYLMKSLDPSNAVCLLSQARFFNEDFLVQRCLQVIDENTDLALHSPGLAEIDRDTLRAILRRSELDPSNELVIFRAASSWAEAECERMGLPGNPANLRAALGQELLSLIRFPLMNVHEFGQAASSSLLTCEEIAQVFLYLTVKPQPPISYSNRFRCNSRSRHVVHRFNQLSLKRCTKRENRIMFTTDRDILVSALGVYGMGPMNKPHIAYMDEKMSSEWCCQVEIQLNPAPDSRELSGGQNTFDSVSETVQLTGIYGDTKPLMASFSKPVAIPSGVSYMAAIRFVSDSGVQTYAGKEGAETVSVELPYGENVNFKFQSFRNSYGNDDGGKYEGQIPAIHFFIQWPKDE</sequence>